<feature type="region of interest" description="Disordered" evidence="1">
    <location>
        <begin position="230"/>
        <end position="258"/>
    </location>
</feature>
<dbReference type="SUPFAM" id="SSF55486">
    <property type="entry name" value="Metalloproteases ('zincins'), catalytic domain"/>
    <property type="match status" value="1"/>
</dbReference>
<evidence type="ECO:0000313" key="2">
    <source>
        <dbReference type="EMBL" id="KAJ8775932.1"/>
    </source>
</evidence>
<sequence length="367" mass="39328">MHEARPAYLLIPGHIREIQQTSCPQLSHSAPHSQALYLSLCSSLDPAHSIPTPEDPEQPLDTPLAELCGSQGDLSTSSPSCLGLLTPALLYLTLRSGEEPQPQLREENTWSLPDGKWQAHLDPLWQIISRGNDRTVFIPSAGRRTVPKEQAAHAPPGGDAAGSTGSAGSGGCRKKAPPGRAGSLTPAWGRFEAQGGVTRTLENQHIKVQIAHTCVPLALRSTARAHFSFMGKTGDQHESPELTDRISGPREAEEEKPLQGKDPCFCVETLHSTAMLPGETQTPQTTTEQEPSQLIQPGGSGVQNTDFLLFVWVAHASKCHQEPSIVAYAACCQLDSEDRPLAGTIVFCAHLTSPSLSHSDMVMVTAA</sequence>
<keyword evidence="3" id="KW-1185">Reference proteome</keyword>
<dbReference type="Proteomes" id="UP001159641">
    <property type="component" value="Unassembled WGS sequence"/>
</dbReference>
<feature type="region of interest" description="Disordered" evidence="1">
    <location>
        <begin position="145"/>
        <end position="187"/>
    </location>
</feature>
<accession>A0AB34G9A9</accession>
<evidence type="ECO:0000313" key="3">
    <source>
        <dbReference type="Proteomes" id="UP001159641"/>
    </source>
</evidence>
<organism evidence="2 3">
    <name type="scientific">Eschrichtius robustus</name>
    <name type="common">California gray whale</name>
    <name type="synonym">Eschrichtius gibbosus</name>
    <dbReference type="NCBI Taxonomy" id="9764"/>
    <lineage>
        <taxon>Eukaryota</taxon>
        <taxon>Metazoa</taxon>
        <taxon>Chordata</taxon>
        <taxon>Craniata</taxon>
        <taxon>Vertebrata</taxon>
        <taxon>Euteleostomi</taxon>
        <taxon>Mammalia</taxon>
        <taxon>Eutheria</taxon>
        <taxon>Laurasiatheria</taxon>
        <taxon>Artiodactyla</taxon>
        <taxon>Whippomorpha</taxon>
        <taxon>Cetacea</taxon>
        <taxon>Mysticeti</taxon>
        <taxon>Eschrichtiidae</taxon>
        <taxon>Eschrichtius</taxon>
    </lineage>
</organism>
<dbReference type="AlphaFoldDB" id="A0AB34G9A9"/>
<feature type="compositionally biased region" description="Low complexity" evidence="1">
    <location>
        <begin position="152"/>
        <end position="164"/>
    </location>
</feature>
<comment type="caution">
    <text evidence="2">The sequence shown here is derived from an EMBL/GenBank/DDBJ whole genome shotgun (WGS) entry which is preliminary data.</text>
</comment>
<feature type="region of interest" description="Disordered" evidence="1">
    <location>
        <begin position="277"/>
        <end position="296"/>
    </location>
</feature>
<dbReference type="Gene3D" id="3.10.170.20">
    <property type="match status" value="1"/>
</dbReference>
<name>A0AB34G9A9_ESCRO</name>
<evidence type="ECO:0000256" key="1">
    <source>
        <dbReference type="SAM" id="MobiDB-lite"/>
    </source>
</evidence>
<protein>
    <submittedName>
        <fullName evidence="2">Uncharacterized protein</fullName>
    </submittedName>
</protein>
<feature type="compositionally biased region" description="Basic and acidic residues" evidence="1">
    <location>
        <begin position="234"/>
        <end position="258"/>
    </location>
</feature>
<dbReference type="EMBL" id="JAIQCJ010002543">
    <property type="protein sequence ID" value="KAJ8775932.1"/>
    <property type="molecule type" value="Genomic_DNA"/>
</dbReference>
<reference evidence="2 3" key="1">
    <citation type="submission" date="2022-11" db="EMBL/GenBank/DDBJ databases">
        <title>Whole genome sequence of Eschrichtius robustus ER-17-0199.</title>
        <authorList>
            <person name="Bruniche-Olsen A."/>
            <person name="Black A.N."/>
            <person name="Fields C.J."/>
            <person name="Walden K."/>
            <person name="Dewoody J.A."/>
        </authorList>
    </citation>
    <scope>NUCLEOTIDE SEQUENCE [LARGE SCALE GENOMIC DNA]</scope>
    <source>
        <strain evidence="2">ER-17-0199</strain>
        <tissue evidence="2">Blubber</tissue>
    </source>
</reference>
<feature type="compositionally biased region" description="Low complexity" evidence="1">
    <location>
        <begin position="277"/>
        <end position="291"/>
    </location>
</feature>
<proteinExistence type="predicted"/>
<gene>
    <name evidence="2" type="ORF">J1605_015995</name>
</gene>